<dbReference type="EMBL" id="KV784372">
    <property type="protein sequence ID" value="OEU10323.1"/>
    <property type="molecule type" value="Genomic_DNA"/>
</dbReference>
<reference evidence="1 2" key="1">
    <citation type="submission" date="2016-09" db="EMBL/GenBank/DDBJ databases">
        <title>Extensive genetic diversity and differential bi-allelic expression allows diatom success in the polar Southern Ocean.</title>
        <authorList>
            <consortium name="DOE Joint Genome Institute"/>
            <person name="Mock T."/>
            <person name="Otillar R.P."/>
            <person name="Strauss J."/>
            <person name="Dupont C."/>
            <person name="Frickenhaus S."/>
            <person name="Maumus F."/>
            <person name="Mcmullan M."/>
            <person name="Sanges R."/>
            <person name="Schmutz J."/>
            <person name="Toseland A."/>
            <person name="Valas R."/>
            <person name="Veluchamy A."/>
            <person name="Ward B.J."/>
            <person name="Allen A."/>
            <person name="Barry K."/>
            <person name="Falciatore A."/>
            <person name="Ferrante M."/>
            <person name="Fortunato A.E."/>
            <person name="Gloeckner G."/>
            <person name="Gruber A."/>
            <person name="Hipkin R."/>
            <person name="Janech M."/>
            <person name="Kroth P."/>
            <person name="Leese F."/>
            <person name="Lindquist E."/>
            <person name="Lyon B.R."/>
            <person name="Martin J."/>
            <person name="Mayer C."/>
            <person name="Parker M."/>
            <person name="Quesneville H."/>
            <person name="Raymond J."/>
            <person name="Uhlig C."/>
            <person name="Valentin K.U."/>
            <person name="Worden A.Z."/>
            <person name="Armbrust E.V."/>
            <person name="Bowler C."/>
            <person name="Green B."/>
            <person name="Moulton V."/>
            <person name="Van Oosterhout C."/>
            <person name="Grigoriev I."/>
        </authorList>
    </citation>
    <scope>NUCLEOTIDE SEQUENCE [LARGE SCALE GENOMIC DNA]</scope>
    <source>
        <strain evidence="1 2">CCMP1102</strain>
    </source>
</reference>
<accession>A0A1E7EXR8</accession>
<evidence type="ECO:0000313" key="2">
    <source>
        <dbReference type="Proteomes" id="UP000095751"/>
    </source>
</evidence>
<dbReference type="Proteomes" id="UP000095751">
    <property type="component" value="Unassembled WGS sequence"/>
</dbReference>
<gene>
    <name evidence="1" type="ORF">FRACYDRAFT_247294</name>
</gene>
<protein>
    <submittedName>
        <fullName evidence="1">Uncharacterized protein</fullName>
    </submittedName>
</protein>
<dbReference type="AlphaFoldDB" id="A0A1E7EXR8"/>
<dbReference type="InParanoid" id="A0A1E7EXR8"/>
<keyword evidence="2" id="KW-1185">Reference proteome</keyword>
<proteinExistence type="predicted"/>
<evidence type="ECO:0000313" key="1">
    <source>
        <dbReference type="EMBL" id="OEU10323.1"/>
    </source>
</evidence>
<dbReference type="KEGG" id="fcy:FRACYDRAFT_247294"/>
<sequence length="106" mass="12092">MPVIMKWHNIRDPNWNGADCDMILAVSATAIGMEDGRPFYCMTSTVEAPYIKGLQDVLDKYDKVTTDMKENYKSEIQKNPDFNEYGWILSSYCTDDFDGKQTTSAT</sequence>
<name>A0A1E7EXR8_9STRA</name>
<organism evidence="1 2">
    <name type="scientific">Fragilariopsis cylindrus CCMP1102</name>
    <dbReference type="NCBI Taxonomy" id="635003"/>
    <lineage>
        <taxon>Eukaryota</taxon>
        <taxon>Sar</taxon>
        <taxon>Stramenopiles</taxon>
        <taxon>Ochrophyta</taxon>
        <taxon>Bacillariophyta</taxon>
        <taxon>Bacillariophyceae</taxon>
        <taxon>Bacillariophycidae</taxon>
        <taxon>Bacillariales</taxon>
        <taxon>Bacillariaceae</taxon>
        <taxon>Fragilariopsis</taxon>
    </lineage>
</organism>